<protein>
    <submittedName>
        <fullName evidence="2">Uncharacterized protein</fullName>
    </submittedName>
</protein>
<reference evidence="2 3" key="1">
    <citation type="submission" date="2016-03" db="EMBL/GenBank/DDBJ databases">
        <title>Trachymyrmex septentrionalis WGS genome.</title>
        <authorList>
            <person name="Nygaard S."/>
            <person name="Hu H."/>
            <person name="Boomsma J."/>
            <person name="Zhang G."/>
        </authorList>
    </citation>
    <scope>NUCLEOTIDE SEQUENCE [LARGE SCALE GENOMIC DNA]</scope>
    <source>
        <strain evidence="2">Tsep2-gDNA-1</strain>
        <tissue evidence="2">Whole body</tissue>
    </source>
</reference>
<proteinExistence type="predicted"/>
<keyword evidence="3" id="KW-1185">Reference proteome</keyword>
<organism evidence="2 3">
    <name type="scientific">Trachymyrmex septentrionalis</name>
    <dbReference type="NCBI Taxonomy" id="34720"/>
    <lineage>
        <taxon>Eukaryota</taxon>
        <taxon>Metazoa</taxon>
        <taxon>Ecdysozoa</taxon>
        <taxon>Arthropoda</taxon>
        <taxon>Hexapoda</taxon>
        <taxon>Insecta</taxon>
        <taxon>Pterygota</taxon>
        <taxon>Neoptera</taxon>
        <taxon>Endopterygota</taxon>
        <taxon>Hymenoptera</taxon>
        <taxon>Apocrita</taxon>
        <taxon>Aculeata</taxon>
        <taxon>Formicoidea</taxon>
        <taxon>Formicidae</taxon>
        <taxon>Myrmicinae</taxon>
        <taxon>Trachymyrmex</taxon>
    </lineage>
</organism>
<sequence length="130" mass="14766">MRKPRSVVGIWRDAKEVLTKQASLGNEPQESCRNSRSGKFPRRPWVDGTLRTFGKPNGTEQNEVKRGIGDDETPWPGQKSKRVVYRYYRTASGNGSAPSPRRNDSERPLTQAATRRDATRRDATAHMPRK</sequence>
<accession>A0A151JVG8</accession>
<feature type="compositionally biased region" description="Basic and acidic residues" evidence="1">
    <location>
        <begin position="114"/>
        <end position="124"/>
    </location>
</feature>
<evidence type="ECO:0000256" key="1">
    <source>
        <dbReference type="SAM" id="MobiDB-lite"/>
    </source>
</evidence>
<feature type="region of interest" description="Disordered" evidence="1">
    <location>
        <begin position="21"/>
        <end position="130"/>
    </location>
</feature>
<dbReference type="Proteomes" id="UP000078541">
    <property type="component" value="Unassembled WGS sequence"/>
</dbReference>
<feature type="compositionally biased region" description="Polar residues" evidence="1">
    <location>
        <begin position="21"/>
        <end position="37"/>
    </location>
</feature>
<gene>
    <name evidence="2" type="ORF">ALC56_08179</name>
</gene>
<dbReference type="EMBL" id="KQ981702">
    <property type="protein sequence ID" value="KYN37466.1"/>
    <property type="molecule type" value="Genomic_DNA"/>
</dbReference>
<evidence type="ECO:0000313" key="3">
    <source>
        <dbReference type="Proteomes" id="UP000078541"/>
    </source>
</evidence>
<name>A0A151JVG8_9HYME</name>
<evidence type="ECO:0000313" key="2">
    <source>
        <dbReference type="EMBL" id="KYN37466.1"/>
    </source>
</evidence>
<dbReference type="AlphaFoldDB" id="A0A151JVG8"/>